<dbReference type="GO" id="GO:0022857">
    <property type="term" value="F:transmembrane transporter activity"/>
    <property type="evidence" value="ECO:0007669"/>
    <property type="project" value="InterPro"/>
</dbReference>
<feature type="transmembrane region" description="Helical" evidence="5">
    <location>
        <begin position="270"/>
        <end position="288"/>
    </location>
</feature>
<dbReference type="GeneID" id="85315030"/>
<dbReference type="GO" id="GO:0005886">
    <property type="term" value="C:plasma membrane"/>
    <property type="evidence" value="ECO:0007669"/>
    <property type="project" value="TreeGrafter"/>
</dbReference>
<dbReference type="PANTHER" id="PTHR23501">
    <property type="entry name" value="MAJOR FACILITATOR SUPERFAMILY"/>
    <property type="match status" value="1"/>
</dbReference>
<feature type="domain" description="Major facilitator superfamily (MFS) profile" evidence="6">
    <location>
        <begin position="37"/>
        <end position="540"/>
    </location>
</feature>
<feature type="transmembrane region" description="Helical" evidence="5">
    <location>
        <begin position="406"/>
        <end position="426"/>
    </location>
</feature>
<evidence type="ECO:0000256" key="4">
    <source>
        <dbReference type="ARBA" id="ARBA00023136"/>
    </source>
</evidence>
<proteinExistence type="predicted"/>
<dbReference type="EMBL" id="MU839021">
    <property type="protein sequence ID" value="KAK1764318.1"/>
    <property type="molecule type" value="Genomic_DNA"/>
</dbReference>
<feature type="transmembrane region" description="Helical" evidence="5">
    <location>
        <begin position="438"/>
        <end position="462"/>
    </location>
</feature>
<comment type="subcellular location">
    <subcellularLocation>
        <location evidence="1">Membrane</location>
        <topology evidence="1">Multi-pass membrane protein</topology>
    </subcellularLocation>
</comment>
<dbReference type="InterPro" id="IPR036259">
    <property type="entry name" value="MFS_trans_sf"/>
</dbReference>
<dbReference type="Proteomes" id="UP001244011">
    <property type="component" value="Unassembled WGS sequence"/>
</dbReference>
<feature type="transmembrane region" description="Helical" evidence="5">
    <location>
        <begin position="377"/>
        <end position="394"/>
    </location>
</feature>
<evidence type="ECO:0000259" key="6">
    <source>
        <dbReference type="PROSITE" id="PS50850"/>
    </source>
</evidence>
<dbReference type="PROSITE" id="PS50850">
    <property type="entry name" value="MFS"/>
    <property type="match status" value="1"/>
</dbReference>
<dbReference type="InterPro" id="IPR020846">
    <property type="entry name" value="MFS_dom"/>
</dbReference>
<dbReference type="SUPFAM" id="SSF103473">
    <property type="entry name" value="MFS general substrate transporter"/>
    <property type="match status" value="1"/>
</dbReference>
<keyword evidence="3 5" id="KW-1133">Transmembrane helix</keyword>
<comment type="caution">
    <text evidence="7">The sequence shown here is derived from an EMBL/GenBank/DDBJ whole genome shotgun (WGS) entry which is preliminary data.</text>
</comment>
<feature type="transmembrane region" description="Helical" evidence="5">
    <location>
        <begin position="189"/>
        <end position="211"/>
    </location>
</feature>
<reference evidence="7" key="1">
    <citation type="submission" date="2023-06" db="EMBL/GenBank/DDBJ databases">
        <title>Genome-scale phylogeny and comparative genomics of the fungal order Sordariales.</title>
        <authorList>
            <consortium name="Lawrence Berkeley National Laboratory"/>
            <person name="Hensen N."/>
            <person name="Bonometti L."/>
            <person name="Westerberg I."/>
            <person name="Brannstrom I.O."/>
            <person name="Guillou S."/>
            <person name="Cros-Aarteil S."/>
            <person name="Calhoun S."/>
            <person name="Haridas S."/>
            <person name="Kuo A."/>
            <person name="Mondo S."/>
            <person name="Pangilinan J."/>
            <person name="Riley R."/>
            <person name="Labutti K."/>
            <person name="Andreopoulos B."/>
            <person name="Lipzen A."/>
            <person name="Chen C."/>
            <person name="Yanf M."/>
            <person name="Daum C."/>
            <person name="Ng V."/>
            <person name="Clum A."/>
            <person name="Steindorff A."/>
            <person name="Ohm R."/>
            <person name="Martin F."/>
            <person name="Silar P."/>
            <person name="Natvig D."/>
            <person name="Lalanne C."/>
            <person name="Gautier V."/>
            <person name="Ament-Velasquez S.L."/>
            <person name="Kruys A."/>
            <person name="Hutchinson M.I."/>
            <person name="Powell A.J."/>
            <person name="Barry K."/>
            <person name="Miller A.N."/>
            <person name="Grigoriev I.V."/>
            <person name="Debuchy R."/>
            <person name="Gladieux P."/>
            <person name="Thoren M.H."/>
            <person name="Johannesson H."/>
        </authorList>
    </citation>
    <scope>NUCLEOTIDE SEQUENCE</scope>
    <source>
        <strain evidence="7">8032-3</strain>
    </source>
</reference>
<dbReference type="Pfam" id="PF07690">
    <property type="entry name" value="MFS_1"/>
    <property type="match status" value="1"/>
</dbReference>
<feature type="transmembrane region" description="Helical" evidence="5">
    <location>
        <begin position="102"/>
        <end position="120"/>
    </location>
</feature>
<feature type="transmembrane region" description="Helical" evidence="5">
    <location>
        <begin position="70"/>
        <end position="90"/>
    </location>
</feature>
<keyword evidence="8" id="KW-1185">Reference proteome</keyword>
<feature type="transmembrane region" description="Helical" evidence="5">
    <location>
        <begin position="309"/>
        <end position="329"/>
    </location>
</feature>
<evidence type="ECO:0000256" key="1">
    <source>
        <dbReference type="ARBA" id="ARBA00004141"/>
    </source>
</evidence>
<dbReference type="Gene3D" id="1.20.1250.20">
    <property type="entry name" value="MFS general substrate transporter like domains"/>
    <property type="match status" value="2"/>
</dbReference>
<evidence type="ECO:0000313" key="8">
    <source>
        <dbReference type="Proteomes" id="UP001244011"/>
    </source>
</evidence>
<feature type="transmembrane region" description="Helical" evidence="5">
    <location>
        <begin position="35"/>
        <end position="58"/>
    </location>
</feature>
<organism evidence="7 8">
    <name type="scientific">Phialemonium atrogriseum</name>
    <dbReference type="NCBI Taxonomy" id="1093897"/>
    <lineage>
        <taxon>Eukaryota</taxon>
        <taxon>Fungi</taxon>
        <taxon>Dikarya</taxon>
        <taxon>Ascomycota</taxon>
        <taxon>Pezizomycotina</taxon>
        <taxon>Sordariomycetes</taxon>
        <taxon>Sordariomycetidae</taxon>
        <taxon>Cephalothecales</taxon>
        <taxon>Cephalothecaceae</taxon>
        <taxon>Phialemonium</taxon>
    </lineage>
</organism>
<dbReference type="PANTHER" id="PTHR23501:SF87">
    <property type="entry name" value="SIDEROPHORE IRON TRANSPORTER 2"/>
    <property type="match status" value="1"/>
</dbReference>
<evidence type="ECO:0000313" key="7">
    <source>
        <dbReference type="EMBL" id="KAK1764318.1"/>
    </source>
</evidence>
<feature type="transmembrane region" description="Helical" evidence="5">
    <location>
        <begin position="126"/>
        <end position="148"/>
    </location>
</feature>
<keyword evidence="4 5" id="KW-0472">Membrane</keyword>
<evidence type="ECO:0000256" key="2">
    <source>
        <dbReference type="ARBA" id="ARBA00022692"/>
    </source>
</evidence>
<evidence type="ECO:0000256" key="5">
    <source>
        <dbReference type="SAM" id="Phobius"/>
    </source>
</evidence>
<dbReference type="AlphaFoldDB" id="A0AAJ0BTP4"/>
<accession>A0AAJ0BTP4</accession>
<protein>
    <submittedName>
        <fullName evidence="7">Major facilitator superfamily domain-containing protein</fullName>
    </submittedName>
</protein>
<feature type="transmembrane region" description="Helical" evidence="5">
    <location>
        <begin position="232"/>
        <end position="258"/>
    </location>
</feature>
<feature type="transmembrane region" description="Helical" evidence="5">
    <location>
        <begin position="349"/>
        <end position="370"/>
    </location>
</feature>
<dbReference type="InterPro" id="IPR011701">
    <property type="entry name" value="MFS"/>
</dbReference>
<feature type="transmembrane region" description="Helical" evidence="5">
    <location>
        <begin position="519"/>
        <end position="537"/>
    </location>
</feature>
<feature type="transmembrane region" description="Helical" evidence="5">
    <location>
        <begin position="160"/>
        <end position="183"/>
    </location>
</feature>
<keyword evidence="2 5" id="KW-0812">Transmembrane</keyword>
<gene>
    <name evidence="7" type="ORF">QBC33DRAFT_595683</name>
</gene>
<name>A0AAJ0BTP4_9PEZI</name>
<evidence type="ECO:0000256" key="3">
    <source>
        <dbReference type="ARBA" id="ARBA00022989"/>
    </source>
</evidence>
<sequence length="571" mass="61121">MASGEDNKTTLDPITPDAIPSLEISVSQPTTTQKWLLWIFYALVIYVQGLSSFTLSVYLNTAASLFNGNIQYTTISTVQAIIYGVANAAFAKIADVFGRPMILAGSIGSYALGTIVLATAQNIGTLSAGMIFFSFGNTGINFSTNIIIADLIPAHWRCTVTNLTLMPFIINFGIGSKITGALVPDQWRWGIGMFAILVPVTATPLAFYLFSIARRVSRSEETPKLTLARLRIVVSSLDLPGLFLLLIGFGLLLLPLTIADQAPRGYGTGYIIAMFVLGGVALVAFPFVESWVSYPAVNLRRLRHVDSGIDVIIATSISMADALSTMVAFTPSYNWVRITFDYSVQHATYYLYAGSLAVVIFGIAGGLVATATRRYKWLTVFGGATRLMALGLMYRYRGPESSTAQIIIPQILQGLGGAVMTANLLVAAQISVPHADVAMVTGIFLMAGGVADAAGSAIAGAIQQQLLPALREFLASTADDAAIQAIYEQGYLALDPDYPLGSPVRTGAILAWEKNTRQILATAIAIAGLNFLLCFALKDRVLPETQNRVTDEDTGLPVPMIEADRAKTVDA</sequence>
<dbReference type="RefSeq" id="XP_060280531.1">
    <property type="nucleotide sequence ID" value="XM_060431843.1"/>
</dbReference>